<name>A0A090G3F9_MESPL</name>
<organism evidence="2 3">
    <name type="scientific">Mesorhizobium plurifarium</name>
    <dbReference type="NCBI Taxonomy" id="69974"/>
    <lineage>
        <taxon>Bacteria</taxon>
        <taxon>Pseudomonadati</taxon>
        <taxon>Pseudomonadota</taxon>
        <taxon>Alphaproteobacteria</taxon>
        <taxon>Hyphomicrobiales</taxon>
        <taxon>Phyllobacteriaceae</taxon>
        <taxon>Mesorhizobium</taxon>
    </lineage>
</organism>
<proteinExistence type="predicted"/>
<dbReference type="AlphaFoldDB" id="A0A090G3F9"/>
<dbReference type="Proteomes" id="UP000046122">
    <property type="component" value="Unassembled WGS sequence"/>
</dbReference>
<gene>
    <name evidence="2" type="ORF">MPL3365_200150</name>
</gene>
<feature type="coiled-coil region" evidence="1">
    <location>
        <begin position="35"/>
        <end position="66"/>
    </location>
</feature>
<reference evidence="2 3" key="1">
    <citation type="submission" date="2014-08" db="EMBL/GenBank/DDBJ databases">
        <authorList>
            <person name="Moulin Lionel"/>
        </authorList>
    </citation>
    <scope>NUCLEOTIDE SEQUENCE [LARGE SCALE GENOMIC DNA]</scope>
</reference>
<evidence type="ECO:0000313" key="3">
    <source>
        <dbReference type="Proteomes" id="UP000046122"/>
    </source>
</evidence>
<keyword evidence="1" id="KW-0175">Coiled coil</keyword>
<evidence type="ECO:0000313" key="2">
    <source>
        <dbReference type="EMBL" id="CDX55583.1"/>
    </source>
</evidence>
<evidence type="ECO:0000256" key="1">
    <source>
        <dbReference type="SAM" id="Coils"/>
    </source>
</evidence>
<protein>
    <submittedName>
        <fullName evidence="2">Uncharacterized protein</fullName>
    </submittedName>
</protein>
<dbReference type="EMBL" id="CCNE01000013">
    <property type="protein sequence ID" value="CDX55583.1"/>
    <property type="molecule type" value="Genomic_DNA"/>
</dbReference>
<accession>A0A090G3F9</accession>
<sequence>MQTHETPLEMAERHVREGAERIARQRALIDRMAERGQLSDEAQLFLDQLQAAQREHTAHLDRLRGE</sequence>